<reference evidence="4 6" key="3">
    <citation type="submission" date="2017-12" db="EMBL/GenBank/DDBJ databases">
        <title>Phylogenetic diversity of female urinary microbiome.</title>
        <authorList>
            <person name="Thomas-White K."/>
            <person name="Wolfe A.J."/>
        </authorList>
    </citation>
    <scope>NUCLEOTIDE SEQUENCE [LARGE SCALE GENOMIC DNA]</scope>
    <source>
        <strain evidence="4 6">UMB0139</strain>
    </source>
</reference>
<evidence type="ECO:0000256" key="2">
    <source>
        <dbReference type="ARBA" id="ARBA00023002"/>
    </source>
</evidence>
<dbReference type="SUPFAM" id="SSF51735">
    <property type="entry name" value="NAD(P)-binding Rossmann-fold domains"/>
    <property type="match status" value="1"/>
</dbReference>
<dbReference type="OrthoDB" id="9803333at2"/>
<dbReference type="Proteomes" id="UP000234239">
    <property type="component" value="Unassembled WGS sequence"/>
</dbReference>
<dbReference type="EMBL" id="PKGY01000003">
    <property type="protein sequence ID" value="PKZ21563.1"/>
    <property type="molecule type" value="Genomic_DNA"/>
</dbReference>
<dbReference type="InterPro" id="IPR036291">
    <property type="entry name" value="NAD(P)-bd_dom_sf"/>
</dbReference>
<dbReference type="GO" id="GO:0016616">
    <property type="term" value="F:oxidoreductase activity, acting on the CH-OH group of donors, NAD or NADP as acceptor"/>
    <property type="evidence" value="ECO:0007669"/>
    <property type="project" value="TreeGrafter"/>
</dbReference>
<name>A0A0X8FAD5_9LACT</name>
<reference evidence="5" key="2">
    <citation type="submission" date="2016-01" db="EMBL/GenBank/DDBJ databases">
        <title>Six Aerococcus type strain genome sequencing and assembly using PacBio and Illumina Hiseq.</title>
        <authorList>
            <person name="Carkaci D."/>
            <person name="Dargis R."/>
            <person name="Nielsen X.C."/>
            <person name="Skovgaard O."/>
            <person name="Fuursted K."/>
            <person name="Christensen J.J."/>
        </authorList>
    </citation>
    <scope>NUCLEOTIDE SEQUENCE [LARGE SCALE GENOMIC DNA]</scope>
    <source>
        <strain evidence="5">CCUG43001</strain>
    </source>
</reference>
<gene>
    <name evidence="3" type="ORF">AWM72_02545</name>
    <name evidence="4" type="ORF">CYJ28_06550</name>
</gene>
<sequence>MILTQKVAIITGGTSGIGLATAQKLSQEGYRLVLASVDKEEQVEAALESLGHTDSILHVACDVSDPSQCQAAVDKALDAFGRLDVLVNVAGITGERGDFLDYDLSLINQIIQINLMGTISFCQAAGQKMKEAGQGCIINVGSICSFLANGENIGYHASKGGVKMATQAIARELGPHGVRVLMVSPGWVNTSMMRGDLKDFGDSLHMKERVIEPEEVANAIYLLTLPEASAINGTNVMVEDGYTSFKGIF</sequence>
<accession>A0A0X8FAD5</accession>
<protein>
    <submittedName>
        <fullName evidence="4">NAD(P)-dependent oxidoreductase</fullName>
    </submittedName>
    <submittedName>
        <fullName evidence="3">Short-chain dehydrogenase</fullName>
    </submittedName>
</protein>
<evidence type="ECO:0000313" key="3">
    <source>
        <dbReference type="EMBL" id="AMB93707.1"/>
    </source>
</evidence>
<dbReference type="PANTHER" id="PTHR42760">
    <property type="entry name" value="SHORT-CHAIN DEHYDROGENASES/REDUCTASES FAMILY MEMBER"/>
    <property type="match status" value="1"/>
</dbReference>
<dbReference type="PRINTS" id="PR00081">
    <property type="entry name" value="GDHRDH"/>
</dbReference>
<dbReference type="AlphaFoldDB" id="A0A0X8FAD5"/>
<dbReference type="KEGG" id="asan:AWM72_02545"/>
<comment type="similarity">
    <text evidence="1">Belongs to the short-chain dehydrogenases/reductases (SDR) family.</text>
</comment>
<proteinExistence type="inferred from homology"/>
<organism evidence="3 5">
    <name type="scientific">Aerococcus sanguinicola</name>
    <dbReference type="NCBI Taxonomy" id="119206"/>
    <lineage>
        <taxon>Bacteria</taxon>
        <taxon>Bacillati</taxon>
        <taxon>Bacillota</taxon>
        <taxon>Bacilli</taxon>
        <taxon>Lactobacillales</taxon>
        <taxon>Aerococcaceae</taxon>
        <taxon>Aerococcus</taxon>
    </lineage>
</organism>
<dbReference type="CDD" id="cd05233">
    <property type="entry name" value="SDR_c"/>
    <property type="match status" value="1"/>
</dbReference>
<evidence type="ECO:0000313" key="6">
    <source>
        <dbReference type="Proteomes" id="UP000234239"/>
    </source>
</evidence>
<dbReference type="GO" id="GO:0008206">
    <property type="term" value="P:bile acid metabolic process"/>
    <property type="evidence" value="ECO:0007669"/>
    <property type="project" value="UniProtKB-ARBA"/>
</dbReference>
<dbReference type="Pfam" id="PF13561">
    <property type="entry name" value="adh_short_C2"/>
    <property type="match status" value="1"/>
</dbReference>
<evidence type="ECO:0000313" key="5">
    <source>
        <dbReference type="Proteomes" id="UP000069912"/>
    </source>
</evidence>
<dbReference type="PRINTS" id="PR00080">
    <property type="entry name" value="SDRFAMILY"/>
</dbReference>
<dbReference type="FunFam" id="3.40.50.720:FF:000084">
    <property type="entry name" value="Short-chain dehydrogenase reductase"/>
    <property type="match status" value="1"/>
</dbReference>
<evidence type="ECO:0000256" key="1">
    <source>
        <dbReference type="ARBA" id="ARBA00006484"/>
    </source>
</evidence>
<keyword evidence="5" id="KW-1185">Reference proteome</keyword>
<keyword evidence="2" id="KW-0560">Oxidoreductase</keyword>
<reference evidence="3 5" key="1">
    <citation type="journal article" date="2016" name="Genome Announc.">
        <title>Complete Genome Sequences of Aerococcus christensenii CCUG 28831T, Aerococcus sanguinicola CCUG 43001T, Aerococcus urinae CCUG 36881T, Aerococcus urinaeequi CCUG 28094T, Aerococcus urinaehominis CCUG 42038 BT, and Aerococcus viridans CCUG 4311T.</title>
        <authorList>
            <person name="Carkaci D."/>
            <person name="Dargis R."/>
            <person name="Nielsen X.C."/>
            <person name="Skovgaard O."/>
            <person name="Fuursted K."/>
            <person name="Christensen J.J."/>
        </authorList>
    </citation>
    <scope>NUCLEOTIDE SEQUENCE [LARGE SCALE GENOMIC DNA]</scope>
    <source>
        <strain evidence="3 5">CCUG43001</strain>
    </source>
</reference>
<dbReference type="Proteomes" id="UP000069912">
    <property type="component" value="Chromosome"/>
</dbReference>
<dbReference type="EMBL" id="CP014160">
    <property type="protein sequence ID" value="AMB93707.1"/>
    <property type="molecule type" value="Genomic_DNA"/>
</dbReference>
<evidence type="ECO:0000313" key="4">
    <source>
        <dbReference type="EMBL" id="PKZ21563.1"/>
    </source>
</evidence>
<dbReference type="Gene3D" id="3.40.50.720">
    <property type="entry name" value="NAD(P)-binding Rossmann-like Domain"/>
    <property type="match status" value="1"/>
</dbReference>
<dbReference type="PANTHER" id="PTHR42760:SF133">
    <property type="entry name" value="3-OXOACYL-[ACYL-CARRIER-PROTEIN] REDUCTASE"/>
    <property type="match status" value="1"/>
</dbReference>
<dbReference type="InterPro" id="IPR002347">
    <property type="entry name" value="SDR_fam"/>
</dbReference>